<keyword evidence="3 6" id="KW-0808">Transferase</keyword>
<dbReference type="GO" id="GO:0008757">
    <property type="term" value="F:S-adenosylmethionine-dependent methyltransferase activity"/>
    <property type="evidence" value="ECO:0007669"/>
    <property type="project" value="InterPro"/>
</dbReference>
<comment type="similarity">
    <text evidence="1">Belongs to the methyltransferase superfamily.</text>
</comment>
<dbReference type="Gene3D" id="3.40.50.150">
    <property type="entry name" value="Vaccinia Virus protein VP39"/>
    <property type="match status" value="1"/>
</dbReference>
<dbReference type="InterPro" id="IPR029063">
    <property type="entry name" value="SAM-dependent_MTases_sf"/>
</dbReference>
<keyword evidence="2 6" id="KW-0489">Methyltransferase</keyword>
<gene>
    <name evidence="6" type="ORF">JDP02_09545</name>
</gene>
<dbReference type="InterPro" id="IPR051052">
    <property type="entry name" value="Diverse_substrate_MTase"/>
</dbReference>
<proteinExistence type="inferred from homology"/>
<protein>
    <submittedName>
        <fullName evidence="6">Class I SAM-dependent methyltransferase</fullName>
    </submittedName>
</protein>
<evidence type="ECO:0000259" key="5">
    <source>
        <dbReference type="Pfam" id="PF08241"/>
    </source>
</evidence>
<name>A0A8I1I103_9CORY</name>
<dbReference type="SUPFAM" id="SSF53335">
    <property type="entry name" value="S-adenosyl-L-methionine-dependent methyltransferases"/>
    <property type="match status" value="1"/>
</dbReference>
<comment type="caution">
    <text evidence="6">The sequence shown here is derived from an EMBL/GenBank/DDBJ whole genome shotgun (WGS) entry which is preliminary data.</text>
</comment>
<reference evidence="6 7" key="1">
    <citation type="submission" date="2020-12" db="EMBL/GenBank/DDBJ databases">
        <title>Draft genome sequence of the commensal strain Corynebacterium tuberculostearicum MFP09/CIP 102622 isolated from human skin.</title>
        <authorList>
            <person name="Boukerb A.M."/>
            <person name="Janvier X."/>
            <person name="Feuilloley M.G.J."/>
            <person name="Groboillot A."/>
        </authorList>
    </citation>
    <scope>NUCLEOTIDE SEQUENCE [LARGE SCALE GENOMIC DNA]</scope>
    <source>
        <strain evidence="6 7">CIP 102622</strain>
    </source>
</reference>
<evidence type="ECO:0000256" key="3">
    <source>
        <dbReference type="ARBA" id="ARBA00022679"/>
    </source>
</evidence>
<sequence length="268" mass="30025">MSTRRPDPSHFPSYRKASTRQGPGFRNAAQRTASAQAFRRGASTYHDVRPGYPDEVSALIADAHTVADIGAGTGKLTESLPNARVIALEPSADMAGILAAHLRLPVLRATAENTALGDASLDAACLAQTWHWVDVPAACAELDRVLAPGGKILLVWNTLDVNADPWILRLSRIMHSGDVHKPGFYPDYTAPWSLDRELRLTWENKLTPEQLHQLMHTRSYWLRNGEAIHERMTHNLDWYLYEHMGFKPGQKLRIPYRTDAFVLVRDSD</sequence>
<dbReference type="RefSeq" id="WP_200436147.1">
    <property type="nucleotide sequence ID" value="NZ_JAEHFL010000014.1"/>
</dbReference>
<dbReference type="Proteomes" id="UP000603369">
    <property type="component" value="Unassembled WGS sequence"/>
</dbReference>
<dbReference type="Pfam" id="PF08241">
    <property type="entry name" value="Methyltransf_11"/>
    <property type="match status" value="1"/>
</dbReference>
<dbReference type="InterPro" id="IPR013216">
    <property type="entry name" value="Methyltransf_11"/>
</dbReference>
<accession>A0A8I1I103</accession>
<organism evidence="6 7">
    <name type="scientific">Corynebacterium tuberculostearicum</name>
    <dbReference type="NCBI Taxonomy" id="38304"/>
    <lineage>
        <taxon>Bacteria</taxon>
        <taxon>Bacillati</taxon>
        <taxon>Actinomycetota</taxon>
        <taxon>Actinomycetes</taxon>
        <taxon>Mycobacteriales</taxon>
        <taxon>Corynebacteriaceae</taxon>
        <taxon>Corynebacterium</taxon>
    </lineage>
</organism>
<dbReference type="EMBL" id="JAEHFL010000014">
    <property type="protein sequence ID" value="MBK3428746.1"/>
    <property type="molecule type" value="Genomic_DNA"/>
</dbReference>
<dbReference type="AlphaFoldDB" id="A0A8I1I103"/>
<evidence type="ECO:0000256" key="2">
    <source>
        <dbReference type="ARBA" id="ARBA00022603"/>
    </source>
</evidence>
<dbReference type="PANTHER" id="PTHR44942">
    <property type="entry name" value="METHYLTRANSF_11 DOMAIN-CONTAINING PROTEIN"/>
    <property type="match status" value="1"/>
</dbReference>
<keyword evidence="7" id="KW-1185">Reference proteome</keyword>
<evidence type="ECO:0000256" key="1">
    <source>
        <dbReference type="ARBA" id="ARBA00008361"/>
    </source>
</evidence>
<feature type="region of interest" description="Disordered" evidence="4">
    <location>
        <begin position="1"/>
        <end position="28"/>
    </location>
</feature>
<dbReference type="CDD" id="cd02440">
    <property type="entry name" value="AdoMet_MTases"/>
    <property type="match status" value="1"/>
</dbReference>
<dbReference type="GO" id="GO:0032259">
    <property type="term" value="P:methylation"/>
    <property type="evidence" value="ECO:0007669"/>
    <property type="project" value="UniProtKB-KW"/>
</dbReference>
<dbReference type="PANTHER" id="PTHR44942:SF4">
    <property type="entry name" value="METHYLTRANSFERASE TYPE 11 DOMAIN-CONTAINING PROTEIN"/>
    <property type="match status" value="1"/>
</dbReference>
<evidence type="ECO:0000256" key="4">
    <source>
        <dbReference type="SAM" id="MobiDB-lite"/>
    </source>
</evidence>
<evidence type="ECO:0000313" key="6">
    <source>
        <dbReference type="EMBL" id="MBK3428746.1"/>
    </source>
</evidence>
<feature type="domain" description="Methyltransferase type 11" evidence="5">
    <location>
        <begin position="68"/>
        <end position="153"/>
    </location>
</feature>
<evidence type="ECO:0000313" key="7">
    <source>
        <dbReference type="Proteomes" id="UP000603369"/>
    </source>
</evidence>